<keyword evidence="2" id="KW-0813">Transport</keyword>
<evidence type="ECO:0000256" key="5">
    <source>
        <dbReference type="SAM" id="MobiDB-lite"/>
    </source>
</evidence>
<dbReference type="SUPFAM" id="SSF52540">
    <property type="entry name" value="P-loop containing nucleoside triphosphate hydrolases"/>
    <property type="match status" value="1"/>
</dbReference>
<dbReference type="SMART" id="SM00382">
    <property type="entry name" value="AAA"/>
    <property type="match status" value="1"/>
</dbReference>
<dbReference type="GO" id="GO:0016887">
    <property type="term" value="F:ATP hydrolysis activity"/>
    <property type="evidence" value="ECO:0007669"/>
    <property type="project" value="InterPro"/>
</dbReference>
<dbReference type="PROSITE" id="PS50893">
    <property type="entry name" value="ABC_TRANSPORTER_2"/>
    <property type="match status" value="1"/>
</dbReference>
<dbReference type="GO" id="GO:0005524">
    <property type="term" value="F:ATP binding"/>
    <property type="evidence" value="ECO:0007669"/>
    <property type="project" value="UniProtKB-KW"/>
</dbReference>
<dbReference type="AlphaFoldDB" id="A0A7W9W8H2"/>
<feature type="domain" description="ABC transporter" evidence="6">
    <location>
        <begin position="1"/>
        <end position="224"/>
    </location>
</feature>
<dbReference type="Gene3D" id="3.40.50.300">
    <property type="entry name" value="P-loop containing nucleotide triphosphate hydrolases"/>
    <property type="match status" value="1"/>
</dbReference>
<dbReference type="InterPro" id="IPR027417">
    <property type="entry name" value="P-loop_NTPase"/>
</dbReference>
<name>A0A7W9W8H2_ARMRO</name>
<sequence length="322" mass="34941">MKREVVNAVDNLSVTVGEGEVFGFLGANGAGKTTTIKILLGLIYATQGDAQVLGKPAGDIEAKHKIAYLPESPYFYEHMTAREIVTFYAQLFGMKLEDARKKADELVDFVGLGGKSDVNKRVAEFSKGMRQRVGIAQSLINDPSLLFYDEPTSGLDAIARRDIRDLMFELKRQGKTMFLSSHQLEDVEMVCGRASIIHKGKLQVIGTMDELLGGERVEVTISKPSAELSGKLAELEGSLVGDKLTVTVANSNVGELLDAVRGAKGDVFSVVPKKRRLEDLFVEIVGERIDAATGSLASTGDRPLDSADAKPTANKYKDLMDK</sequence>
<dbReference type="Pfam" id="PF00005">
    <property type="entry name" value="ABC_tran"/>
    <property type="match status" value="1"/>
</dbReference>
<evidence type="ECO:0000256" key="1">
    <source>
        <dbReference type="ARBA" id="ARBA00005417"/>
    </source>
</evidence>
<feature type="region of interest" description="Disordered" evidence="5">
    <location>
        <begin position="295"/>
        <end position="322"/>
    </location>
</feature>
<comment type="caution">
    <text evidence="7">The sequence shown here is derived from an EMBL/GenBank/DDBJ whole genome shotgun (WGS) entry which is preliminary data.</text>
</comment>
<dbReference type="RefSeq" id="WP_184203644.1">
    <property type="nucleotide sequence ID" value="NZ_JACHGW010000007.1"/>
</dbReference>
<dbReference type="Proteomes" id="UP000520814">
    <property type="component" value="Unassembled WGS sequence"/>
</dbReference>
<organism evidence="7 8">
    <name type="scientific">Armatimonas rosea</name>
    <dbReference type="NCBI Taxonomy" id="685828"/>
    <lineage>
        <taxon>Bacteria</taxon>
        <taxon>Bacillati</taxon>
        <taxon>Armatimonadota</taxon>
        <taxon>Armatimonadia</taxon>
        <taxon>Armatimonadales</taxon>
        <taxon>Armatimonadaceae</taxon>
        <taxon>Armatimonas</taxon>
    </lineage>
</organism>
<dbReference type="PROSITE" id="PS00211">
    <property type="entry name" value="ABC_TRANSPORTER_1"/>
    <property type="match status" value="1"/>
</dbReference>
<dbReference type="CDD" id="cd03230">
    <property type="entry name" value="ABC_DR_subfamily_A"/>
    <property type="match status" value="1"/>
</dbReference>
<proteinExistence type="inferred from homology"/>
<keyword evidence="8" id="KW-1185">Reference proteome</keyword>
<evidence type="ECO:0000256" key="2">
    <source>
        <dbReference type="ARBA" id="ARBA00022448"/>
    </source>
</evidence>
<reference evidence="7 8" key="1">
    <citation type="submission" date="2020-08" db="EMBL/GenBank/DDBJ databases">
        <title>Genomic Encyclopedia of Type Strains, Phase IV (KMG-IV): sequencing the most valuable type-strain genomes for metagenomic binning, comparative biology and taxonomic classification.</title>
        <authorList>
            <person name="Goeker M."/>
        </authorList>
    </citation>
    <scope>NUCLEOTIDE SEQUENCE [LARGE SCALE GENOMIC DNA]</scope>
    <source>
        <strain evidence="7 8">DSM 23562</strain>
    </source>
</reference>
<dbReference type="PANTHER" id="PTHR43335">
    <property type="entry name" value="ABC TRANSPORTER, ATP-BINDING PROTEIN"/>
    <property type="match status" value="1"/>
</dbReference>
<dbReference type="EMBL" id="JACHGW010000007">
    <property type="protein sequence ID" value="MBB6053554.1"/>
    <property type="molecule type" value="Genomic_DNA"/>
</dbReference>
<evidence type="ECO:0000313" key="8">
    <source>
        <dbReference type="Proteomes" id="UP000520814"/>
    </source>
</evidence>
<keyword evidence="4 7" id="KW-0067">ATP-binding</keyword>
<evidence type="ECO:0000256" key="4">
    <source>
        <dbReference type="ARBA" id="ARBA00022840"/>
    </source>
</evidence>
<protein>
    <submittedName>
        <fullName evidence="7">ABC-2 type transport system ATP-binding protein</fullName>
    </submittedName>
</protein>
<evidence type="ECO:0000256" key="3">
    <source>
        <dbReference type="ARBA" id="ARBA00022741"/>
    </source>
</evidence>
<accession>A0A7W9W8H2</accession>
<evidence type="ECO:0000313" key="7">
    <source>
        <dbReference type="EMBL" id="MBB6053554.1"/>
    </source>
</evidence>
<dbReference type="InterPro" id="IPR003593">
    <property type="entry name" value="AAA+_ATPase"/>
</dbReference>
<keyword evidence="3" id="KW-0547">Nucleotide-binding</keyword>
<comment type="similarity">
    <text evidence="1">Belongs to the ABC transporter superfamily.</text>
</comment>
<dbReference type="InterPro" id="IPR003439">
    <property type="entry name" value="ABC_transporter-like_ATP-bd"/>
</dbReference>
<evidence type="ECO:0000259" key="6">
    <source>
        <dbReference type="PROSITE" id="PS50893"/>
    </source>
</evidence>
<gene>
    <name evidence="7" type="ORF">HNQ39_005389</name>
</gene>
<dbReference type="InterPro" id="IPR017871">
    <property type="entry name" value="ABC_transporter-like_CS"/>
</dbReference>